<name>A0A979GAH8_CHIPD</name>
<protein>
    <submittedName>
        <fullName evidence="1">Uncharacterized protein</fullName>
    </submittedName>
</protein>
<reference evidence="2" key="1">
    <citation type="submission" date="2009-08" db="EMBL/GenBank/DDBJ databases">
        <title>The complete genome of Chitinophaga pinensis DSM 2588.</title>
        <authorList>
            <consortium name="US DOE Joint Genome Institute (JGI-PGF)"/>
            <person name="Lucas S."/>
            <person name="Copeland A."/>
            <person name="Lapidus A."/>
            <person name="Glavina del Rio T."/>
            <person name="Dalin E."/>
            <person name="Tice H."/>
            <person name="Bruce D."/>
            <person name="Goodwin L."/>
            <person name="Pitluck S."/>
            <person name="Kyrpides N."/>
            <person name="Mavromatis K."/>
            <person name="Ivanova N."/>
            <person name="Mikhailova N."/>
            <person name="Sims D."/>
            <person name="Meinche L."/>
            <person name="Brettin T."/>
            <person name="Detter J.C."/>
            <person name="Han C."/>
            <person name="Larimer F."/>
            <person name="Land M."/>
            <person name="Hauser L."/>
            <person name="Markowitz V."/>
            <person name="Cheng J.-F."/>
            <person name="Hugenholtz P."/>
            <person name="Woyke T."/>
            <person name="Wu D."/>
            <person name="Spring S."/>
            <person name="Klenk H.-P."/>
            <person name="Eisen J.A."/>
        </authorList>
    </citation>
    <scope>NUCLEOTIDE SEQUENCE [LARGE SCALE GENOMIC DNA]</scope>
    <source>
        <strain evidence="2">ATCC 43595 / DSM 2588 / LMG 13176 / NBRC 15968 / NCIMB 11800 / UQM 2034</strain>
    </source>
</reference>
<dbReference type="RefSeq" id="WP_012793897.1">
    <property type="nucleotide sequence ID" value="NC_013132.1"/>
</dbReference>
<dbReference type="AlphaFoldDB" id="A0A979GAH8"/>
<organism evidence="1 2">
    <name type="scientific">Chitinophaga pinensis (strain ATCC 43595 / DSM 2588 / LMG 13176 / NBRC 15968 / NCIMB 11800 / UQM 2034)</name>
    <dbReference type="NCBI Taxonomy" id="485918"/>
    <lineage>
        <taxon>Bacteria</taxon>
        <taxon>Pseudomonadati</taxon>
        <taxon>Bacteroidota</taxon>
        <taxon>Chitinophagia</taxon>
        <taxon>Chitinophagales</taxon>
        <taxon>Chitinophagaceae</taxon>
        <taxon>Chitinophaga</taxon>
    </lineage>
</organism>
<dbReference type="EMBL" id="CP001699">
    <property type="protein sequence ID" value="ACU63732.1"/>
    <property type="molecule type" value="Genomic_DNA"/>
</dbReference>
<proteinExistence type="predicted"/>
<evidence type="ECO:0000313" key="2">
    <source>
        <dbReference type="Proteomes" id="UP000002215"/>
    </source>
</evidence>
<dbReference type="KEGG" id="cpi:Cpin_6327"/>
<accession>A0A979GAH8</accession>
<sequence>MSLNKPDREAIIKAAKEADKVKEVRFSESQGSVYIDKTKYTDRHAALEKLKGK</sequence>
<reference evidence="1 2" key="2">
    <citation type="journal article" date="2010" name="Stand. Genomic Sci.">
        <title>Complete genome sequence of Chitinophaga pinensis type strain (UQM 2034).</title>
        <authorList>
            <person name="Glavina Del Rio T."/>
            <person name="Abt B."/>
            <person name="Spring S."/>
            <person name="Lapidus A."/>
            <person name="Nolan M."/>
            <person name="Tice H."/>
            <person name="Copeland A."/>
            <person name="Cheng J.F."/>
            <person name="Chen F."/>
            <person name="Bruce D."/>
            <person name="Goodwin L."/>
            <person name="Pitluck S."/>
            <person name="Ivanova N."/>
            <person name="Mavromatis K."/>
            <person name="Mikhailova N."/>
            <person name="Pati A."/>
            <person name="Chen A."/>
            <person name="Palaniappan K."/>
            <person name="Land M."/>
            <person name="Hauser L."/>
            <person name="Chang Y.J."/>
            <person name="Jeffries C.D."/>
            <person name="Chain P."/>
            <person name="Saunders E."/>
            <person name="Detter J.C."/>
            <person name="Brettin T."/>
            <person name="Rohde M."/>
            <person name="Goker M."/>
            <person name="Bristow J."/>
            <person name="Eisen J.A."/>
            <person name="Markowitz V."/>
            <person name="Hugenholtz P."/>
            <person name="Kyrpides N.C."/>
            <person name="Klenk H.P."/>
            <person name="Lucas S."/>
        </authorList>
    </citation>
    <scope>NUCLEOTIDE SEQUENCE [LARGE SCALE GENOMIC DNA]</scope>
    <source>
        <strain evidence="2">ATCC 43595 / DSM 2588 / LMG 13176 / NBRC 15968 / NCIMB 11800 / UQM 2034</strain>
    </source>
</reference>
<evidence type="ECO:0000313" key="1">
    <source>
        <dbReference type="EMBL" id="ACU63732.1"/>
    </source>
</evidence>
<gene>
    <name evidence="1" type="ordered locus">Cpin_6327</name>
</gene>
<dbReference type="Proteomes" id="UP000002215">
    <property type="component" value="Chromosome"/>
</dbReference>